<name>A0A139HA12_9PEZI</name>
<evidence type="ECO:0000313" key="3">
    <source>
        <dbReference type="EMBL" id="KXS99286.1"/>
    </source>
</evidence>
<organism evidence="3 4">
    <name type="scientific">Pseudocercospora eumusae</name>
    <dbReference type="NCBI Taxonomy" id="321146"/>
    <lineage>
        <taxon>Eukaryota</taxon>
        <taxon>Fungi</taxon>
        <taxon>Dikarya</taxon>
        <taxon>Ascomycota</taxon>
        <taxon>Pezizomycotina</taxon>
        <taxon>Dothideomycetes</taxon>
        <taxon>Dothideomycetidae</taxon>
        <taxon>Mycosphaerellales</taxon>
        <taxon>Mycosphaerellaceae</taxon>
        <taxon>Pseudocercospora</taxon>
    </lineage>
</organism>
<keyword evidence="2" id="KW-0732">Signal</keyword>
<protein>
    <submittedName>
        <fullName evidence="3">Uncharacterized protein</fullName>
    </submittedName>
</protein>
<dbReference type="EMBL" id="LFZN01000095">
    <property type="protein sequence ID" value="KXS99286.1"/>
    <property type="molecule type" value="Genomic_DNA"/>
</dbReference>
<proteinExistence type="predicted"/>
<evidence type="ECO:0000256" key="2">
    <source>
        <dbReference type="SAM" id="SignalP"/>
    </source>
</evidence>
<comment type="caution">
    <text evidence="3">The sequence shown here is derived from an EMBL/GenBank/DDBJ whole genome shotgun (WGS) entry which is preliminary data.</text>
</comment>
<feature type="signal peptide" evidence="2">
    <location>
        <begin position="1"/>
        <end position="17"/>
    </location>
</feature>
<dbReference type="AlphaFoldDB" id="A0A139HA12"/>
<sequence>RGTAIQLLLSLLDLSHSACYLLLTHHTGKARILTFAKLLTPPNLAVTTNCITSSFYLRHTTAHYCDLVAVATPSTHRYSLPGHTTLAQLYITSPAVNYVQPQSSVTTTIQRPHTSAVLAARRLQQDKQLMLLDLDTDPASSYTTNMSSNSFYQNSPVVALPPAAPNQYFANSHYINHNNVDNAPMLNGISPNGLANSNAFASNGSTPAATPGALAGRKRSRGDIFSQADEEDEEVPEDGSIVTPANQESIKPRGKPVYGPGMTILYPEDPGYAACAESQSGTWVEEHSERKPFAHAKRPSVTSRKSQRMDSTAGSDDLAQLVLPPSIREATNEPLVDEATRRLGISFCRMDSSEARRINQKAYSKWIQNHYPGLTEVAVWFENSSIPGYIVAALSAHNGQHEYLVFSDDLTEARRITTDPSQLIPRLQMLPALEIAAPGGVLRAETDPITASQNEAAAAITEAYGQPLGGCAAHAMELD</sequence>
<evidence type="ECO:0000256" key="1">
    <source>
        <dbReference type="SAM" id="MobiDB-lite"/>
    </source>
</evidence>
<evidence type="ECO:0000313" key="4">
    <source>
        <dbReference type="Proteomes" id="UP000070133"/>
    </source>
</evidence>
<dbReference type="Proteomes" id="UP000070133">
    <property type="component" value="Unassembled WGS sequence"/>
</dbReference>
<feature type="region of interest" description="Disordered" evidence="1">
    <location>
        <begin position="200"/>
        <end position="256"/>
    </location>
</feature>
<feature type="compositionally biased region" description="Polar residues" evidence="1">
    <location>
        <begin position="300"/>
        <end position="314"/>
    </location>
</feature>
<feature type="chain" id="PRO_5007806438" evidence="2">
    <location>
        <begin position="18"/>
        <end position="479"/>
    </location>
</feature>
<dbReference type="OrthoDB" id="5359669at2759"/>
<feature type="region of interest" description="Disordered" evidence="1">
    <location>
        <begin position="287"/>
        <end position="315"/>
    </location>
</feature>
<gene>
    <name evidence="3" type="ORF">AC578_6206</name>
</gene>
<accession>A0A139HA12</accession>
<feature type="compositionally biased region" description="Acidic residues" evidence="1">
    <location>
        <begin position="228"/>
        <end position="237"/>
    </location>
</feature>
<reference evidence="3 4" key="1">
    <citation type="submission" date="2015-07" db="EMBL/GenBank/DDBJ databases">
        <title>Comparative genomics of the Sigatoka disease complex on banana suggests a link between parallel evolutionary changes in Pseudocercospora fijiensis and Pseudocercospora eumusae and increased virulence on the banana host.</title>
        <authorList>
            <person name="Chang T.-C."/>
            <person name="Salvucci A."/>
            <person name="Crous P.W."/>
            <person name="Stergiopoulos I."/>
        </authorList>
    </citation>
    <scope>NUCLEOTIDE SEQUENCE [LARGE SCALE GENOMIC DNA]</scope>
    <source>
        <strain evidence="3 4">CBS 114824</strain>
    </source>
</reference>
<feature type="non-terminal residue" evidence="3">
    <location>
        <position position="1"/>
    </location>
</feature>
<keyword evidence="4" id="KW-1185">Reference proteome</keyword>